<dbReference type="PANTHER" id="PTHR10644">
    <property type="entry name" value="DNA REPAIR/RNA PROCESSING CPSF FAMILY"/>
    <property type="match status" value="1"/>
</dbReference>
<dbReference type="Gene3D" id="2.130.10.10">
    <property type="entry name" value="YVTN repeat-like/Quinoprotein amine dehydrogenase"/>
    <property type="match status" value="1"/>
</dbReference>
<feature type="domain" description="RSE1/DDB1/CPSF1 C-terminal" evidence="1">
    <location>
        <begin position="11"/>
        <end position="81"/>
    </location>
</feature>
<sequence length="122" mass="13540">MARGSVTSNFPVQITGIQSTGQRIIVTDSQESVHFVRYRKAENQLVVFCDDTTPRYVTTCCVLDYNTVAVGDKFGSISIVSIIDFLLPEKGVQTGRDSNPHLELILGTEVFDHYTIEPTTLL</sequence>
<dbReference type="Proteomes" id="UP000271162">
    <property type="component" value="Unassembled WGS sequence"/>
</dbReference>
<reference evidence="4" key="1">
    <citation type="submission" date="2016-04" db="UniProtKB">
        <authorList>
            <consortium name="WormBaseParasite"/>
        </authorList>
    </citation>
    <scope>IDENTIFICATION</scope>
</reference>
<gene>
    <name evidence="2" type="ORF">NBR_LOCUS13088</name>
</gene>
<dbReference type="AlphaFoldDB" id="A0A158R150"/>
<dbReference type="GO" id="GO:0003676">
    <property type="term" value="F:nucleic acid binding"/>
    <property type="evidence" value="ECO:0007669"/>
    <property type="project" value="InterPro"/>
</dbReference>
<evidence type="ECO:0000259" key="1">
    <source>
        <dbReference type="Pfam" id="PF03178"/>
    </source>
</evidence>
<dbReference type="STRING" id="27835.A0A158R150"/>
<dbReference type="InterPro" id="IPR050358">
    <property type="entry name" value="RSE1/DDB1/CFT1"/>
</dbReference>
<dbReference type="Pfam" id="PF03178">
    <property type="entry name" value="CPSF_A"/>
    <property type="match status" value="1"/>
</dbReference>
<dbReference type="WBParaSite" id="NBR_0001308701-mRNA-1">
    <property type="protein sequence ID" value="NBR_0001308701-mRNA-1"/>
    <property type="gene ID" value="NBR_0001308701"/>
</dbReference>
<name>A0A158R150_NIPBR</name>
<accession>A0A158R150</accession>
<organism evidence="4">
    <name type="scientific">Nippostrongylus brasiliensis</name>
    <name type="common">Rat hookworm</name>
    <dbReference type="NCBI Taxonomy" id="27835"/>
    <lineage>
        <taxon>Eukaryota</taxon>
        <taxon>Metazoa</taxon>
        <taxon>Ecdysozoa</taxon>
        <taxon>Nematoda</taxon>
        <taxon>Chromadorea</taxon>
        <taxon>Rhabditida</taxon>
        <taxon>Rhabditina</taxon>
        <taxon>Rhabditomorpha</taxon>
        <taxon>Strongyloidea</taxon>
        <taxon>Heligmosomidae</taxon>
        <taxon>Nippostrongylus</taxon>
    </lineage>
</organism>
<dbReference type="GO" id="GO:0005634">
    <property type="term" value="C:nucleus"/>
    <property type="evidence" value="ECO:0007669"/>
    <property type="project" value="InterPro"/>
</dbReference>
<dbReference type="InterPro" id="IPR015943">
    <property type="entry name" value="WD40/YVTN_repeat-like_dom_sf"/>
</dbReference>
<reference evidence="2 3" key="2">
    <citation type="submission" date="2018-11" db="EMBL/GenBank/DDBJ databases">
        <authorList>
            <consortium name="Pathogen Informatics"/>
        </authorList>
    </citation>
    <scope>NUCLEOTIDE SEQUENCE [LARGE SCALE GENOMIC DNA]</scope>
</reference>
<evidence type="ECO:0000313" key="2">
    <source>
        <dbReference type="EMBL" id="VDL76677.1"/>
    </source>
</evidence>
<evidence type="ECO:0000313" key="4">
    <source>
        <dbReference type="WBParaSite" id="NBR_0001308701-mRNA-1"/>
    </source>
</evidence>
<dbReference type="InterPro" id="IPR004871">
    <property type="entry name" value="RSE1/DDB1/CPSF1_C"/>
</dbReference>
<dbReference type="EMBL" id="UYSL01020939">
    <property type="protein sequence ID" value="VDL76677.1"/>
    <property type="molecule type" value="Genomic_DNA"/>
</dbReference>
<proteinExistence type="predicted"/>
<keyword evidence="3" id="KW-1185">Reference proteome</keyword>
<protein>
    <submittedName>
        <fullName evidence="4">Splicing factor 3B subunit 3 (inferred by orthology to a human protein)</fullName>
    </submittedName>
</protein>
<evidence type="ECO:0000313" key="3">
    <source>
        <dbReference type="Proteomes" id="UP000271162"/>
    </source>
</evidence>